<keyword evidence="3" id="KW-1185">Reference proteome</keyword>
<protein>
    <recommendedName>
        <fullName evidence="4">Phage integrase family protein</fullName>
    </recommendedName>
</protein>
<dbReference type="InterPro" id="IPR011010">
    <property type="entry name" value="DNA_brk_join_enz"/>
</dbReference>
<evidence type="ECO:0000256" key="1">
    <source>
        <dbReference type="ARBA" id="ARBA00023172"/>
    </source>
</evidence>
<dbReference type="GO" id="GO:0003677">
    <property type="term" value="F:DNA binding"/>
    <property type="evidence" value="ECO:0007669"/>
    <property type="project" value="InterPro"/>
</dbReference>
<evidence type="ECO:0008006" key="4">
    <source>
        <dbReference type="Google" id="ProtNLM"/>
    </source>
</evidence>
<proteinExistence type="predicted"/>
<gene>
    <name evidence="2" type="ORF">SAMN06296036_13262</name>
</gene>
<name>A0A1Y6CUR3_9BACT</name>
<organism evidence="2 3">
    <name type="scientific">Pseudobacteriovorax antillogorgiicola</name>
    <dbReference type="NCBI Taxonomy" id="1513793"/>
    <lineage>
        <taxon>Bacteria</taxon>
        <taxon>Pseudomonadati</taxon>
        <taxon>Bdellovibrionota</taxon>
        <taxon>Oligoflexia</taxon>
        <taxon>Oligoflexales</taxon>
        <taxon>Pseudobacteriovoracaceae</taxon>
        <taxon>Pseudobacteriovorax</taxon>
    </lineage>
</organism>
<dbReference type="Gene3D" id="1.10.443.10">
    <property type="entry name" value="Intergrase catalytic core"/>
    <property type="match status" value="1"/>
</dbReference>
<dbReference type="AlphaFoldDB" id="A0A1Y6CUR3"/>
<dbReference type="InterPro" id="IPR013762">
    <property type="entry name" value="Integrase-like_cat_sf"/>
</dbReference>
<dbReference type="SUPFAM" id="SSF56349">
    <property type="entry name" value="DNA breaking-rejoining enzymes"/>
    <property type="match status" value="1"/>
</dbReference>
<dbReference type="GO" id="GO:0015074">
    <property type="term" value="P:DNA integration"/>
    <property type="evidence" value="ECO:0007669"/>
    <property type="project" value="InterPro"/>
</dbReference>
<dbReference type="Proteomes" id="UP000192907">
    <property type="component" value="Unassembled WGS sequence"/>
</dbReference>
<sequence length="412" mass="48296">MRLILQANTQKFATKDEAREWANENYDKILVRELEYLKNHAWRAEANIVRAVEGFLKFRKEMRPRSYRNDVWAIDIIMSFFIGDIGIKNFAKFHIYNQNLLAHLMDATTARNEPISYSSVGKCINTYNQFMKWLRANSYVSSHEVERLEIPEKPISEREREESWREGRYISPNEIKKMEMWLRQNNKGHIADAMILQHHFCLRIGELVTISPKTVNLLTNGNEKLKNQLKNEGETVYGWLVLTHQAEKPASLRDGVDFNKVSLKSRKLIGGERGTEFLPIRDKRVLEILKRLVKETFDRFDNLQGQSQPKTGQAYSDDLENYPLFHDIHYTQYNNELALAAFECQVRFTGSHSLRHSGITECYVKYLNEAISKKLGRHRSDKIHEIYLHMAAKTKKEEDDLYSISHLRDLLG</sequence>
<dbReference type="GO" id="GO:0006310">
    <property type="term" value="P:DNA recombination"/>
    <property type="evidence" value="ECO:0007669"/>
    <property type="project" value="UniProtKB-KW"/>
</dbReference>
<dbReference type="RefSeq" id="WP_132325393.1">
    <property type="nucleotide sequence ID" value="NZ_FWZT01000032.1"/>
</dbReference>
<dbReference type="EMBL" id="FWZT01000032">
    <property type="protein sequence ID" value="SMF78436.1"/>
    <property type="molecule type" value="Genomic_DNA"/>
</dbReference>
<evidence type="ECO:0000313" key="3">
    <source>
        <dbReference type="Proteomes" id="UP000192907"/>
    </source>
</evidence>
<accession>A0A1Y6CUR3</accession>
<keyword evidence="1" id="KW-0233">DNA recombination</keyword>
<evidence type="ECO:0000313" key="2">
    <source>
        <dbReference type="EMBL" id="SMF78436.1"/>
    </source>
</evidence>
<reference evidence="3" key="1">
    <citation type="submission" date="2017-04" db="EMBL/GenBank/DDBJ databases">
        <authorList>
            <person name="Varghese N."/>
            <person name="Submissions S."/>
        </authorList>
    </citation>
    <scope>NUCLEOTIDE SEQUENCE [LARGE SCALE GENOMIC DNA]</scope>
    <source>
        <strain evidence="3">RKEM611</strain>
    </source>
</reference>